<sequence>MSDIINTISRIDQKLQTVNDDIDRNIANQRKVMQQAAGELMSYKSIQARRLENLRDTDAATYEAALWLLHNRALFLKPVYLPMIEINLRQDRFAAALEATVGPNLLKTFVCQTIEDYEMFTAEVLDTRNLSVEVLLWEDRGKMFVPPIPLVELRWNFSLEGFLVGQVEGPKLLFSLLCSRANIHTVAYAATNAPDVVYMDDEALYEFCRRFNTFTCISKNVLYTVRFASGNYECVATSLDRCILLTGLGDVRRIKARIHSLREKSEMLSGMKQNLLIEVAVLRELREGEE</sequence>
<dbReference type="GO" id="GO:0000724">
    <property type="term" value="P:double-strand break repair via homologous recombination"/>
    <property type="evidence" value="ECO:0007669"/>
    <property type="project" value="TreeGrafter"/>
</dbReference>
<comment type="caution">
    <text evidence="2">The sequence shown here is derived from an EMBL/GenBank/DDBJ whole genome shotgun (WGS) entry which is preliminary data.</text>
</comment>
<organism evidence="2 3">
    <name type="scientific">Paraglomus occultum</name>
    <dbReference type="NCBI Taxonomy" id="144539"/>
    <lineage>
        <taxon>Eukaryota</taxon>
        <taxon>Fungi</taxon>
        <taxon>Fungi incertae sedis</taxon>
        <taxon>Mucoromycota</taxon>
        <taxon>Glomeromycotina</taxon>
        <taxon>Glomeromycetes</taxon>
        <taxon>Paraglomerales</taxon>
        <taxon>Paraglomeraceae</taxon>
        <taxon>Paraglomus</taxon>
    </lineage>
</organism>
<dbReference type="PANTHER" id="PTHR45916:SF1">
    <property type="entry name" value="STRUCTURAL MAINTENANCE OF CHROMOSOMES PROTEIN 5"/>
    <property type="match status" value="1"/>
</dbReference>
<dbReference type="GO" id="GO:0005634">
    <property type="term" value="C:nucleus"/>
    <property type="evidence" value="ECO:0007669"/>
    <property type="project" value="TreeGrafter"/>
</dbReference>
<gene>
    <name evidence="2" type="ORF">POCULU_LOCUS8299</name>
</gene>
<dbReference type="OrthoDB" id="10254973at2759"/>
<dbReference type="GO" id="GO:0003697">
    <property type="term" value="F:single-stranded DNA binding"/>
    <property type="evidence" value="ECO:0007669"/>
    <property type="project" value="TreeGrafter"/>
</dbReference>
<proteinExistence type="predicted"/>
<dbReference type="GO" id="GO:0030915">
    <property type="term" value="C:Smc5-Smc6 complex"/>
    <property type="evidence" value="ECO:0007669"/>
    <property type="project" value="TreeGrafter"/>
</dbReference>
<feature type="non-terminal residue" evidence="2">
    <location>
        <position position="290"/>
    </location>
</feature>
<keyword evidence="3" id="KW-1185">Reference proteome</keyword>
<reference evidence="2" key="1">
    <citation type="submission" date="2021-06" db="EMBL/GenBank/DDBJ databases">
        <authorList>
            <person name="Kallberg Y."/>
            <person name="Tangrot J."/>
            <person name="Rosling A."/>
        </authorList>
    </citation>
    <scope>NUCLEOTIDE SEQUENCE</scope>
    <source>
        <strain evidence="2">IA702</strain>
    </source>
</reference>
<accession>A0A9N9D0Y4</accession>
<evidence type="ECO:0000313" key="2">
    <source>
        <dbReference type="EMBL" id="CAG8618416.1"/>
    </source>
</evidence>
<dbReference type="Proteomes" id="UP000789572">
    <property type="component" value="Unassembled WGS sequence"/>
</dbReference>
<evidence type="ECO:0000313" key="3">
    <source>
        <dbReference type="Proteomes" id="UP000789572"/>
    </source>
</evidence>
<keyword evidence="1" id="KW-0175">Coiled coil</keyword>
<dbReference type="AlphaFoldDB" id="A0A9N9D0Y4"/>
<protein>
    <submittedName>
        <fullName evidence="2">11200_t:CDS:1</fullName>
    </submittedName>
</protein>
<dbReference type="EMBL" id="CAJVPJ010002320">
    <property type="protein sequence ID" value="CAG8618416.1"/>
    <property type="molecule type" value="Genomic_DNA"/>
</dbReference>
<dbReference type="PANTHER" id="PTHR45916">
    <property type="entry name" value="STRUCTURAL MAINTENANCE OF CHROMOSOMES PROTEIN 5"/>
    <property type="match status" value="1"/>
</dbReference>
<evidence type="ECO:0000256" key="1">
    <source>
        <dbReference type="ARBA" id="ARBA00023054"/>
    </source>
</evidence>
<name>A0A9N9D0Y4_9GLOM</name>